<protein>
    <recommendedName>
        <fullName evidence="10">Neuronal guanine nucleotide exchange factor</fullName>
    </recommendedName>
</protein>
<dbReference type="Gene3D" id="2.30.30.40">
    <property type="entry name" value="SH3 Domains"/>
    <property type="match status" value="1"/>
</dbReference>
<dbReference type="PROSITE" id="PS50010">
    <property type="entry name" value="DH_2"/>
    <property type="match status" value="1"/>
</dbReference>
<evidence type="ECO:0000259" key="6">
    <source>
        <dbReference type="PROSITE" id="PS50003"/>
    </source>
</evidence>
<dbReference type="SUPFAM" id="SSF50729">
    <property type="entry name" value="PH domain-like"/>
    <property type="match status" value="1"/>
</dbReference>
<dbReference type="SMART" id="SM00233">
    <property type="entry name" value="PH"/>
    <property type="match status" value="1"/>
</dbReference>
<feature type="region of interest" description="Disordered" evidence="4">
    <location>
        <begin position="132"/>
        <end position="161"/>
    </location>
</feature>
<dbReference type="PANTHER" id="PTHR12845">
    <property type="entry name" value="GUANINE NUCLEOTIDE EXCHANGE FACTOR"/>
    <property type="match status" value="1"/>
</dbReference>
<dbReference type="Gene3D" id="2.30.29.30">
    <property type="entry name" value="Pleckstrin-homology domain (PH domain)/Phosphotyrosine-binding domain (PTB)"/>
    <property type="match status" value="1"/>
</dbReference>
<reference evidence="9" key="3">
    <citation type="journal article" date="2014" name="Nature">
        <title>Elephant shark genome provides unique insights into gnathostome evolution.</title>
        <authorList>
            <consortium name="International Elephant Shark Genome Sequencing Consortium"/>
            <person name="Venkatesh B."/>
            <person name="Lee A.P."/>
            <person name="Ravi V."/>
            <person name="Maurya A.K."/>
            <person name="Lian M.M."/>
            <person name="Swann J.B."/>
            <person name="Ohta Y."/>
            <person name="Flajnik M.F."/>
            <person name="Sutoh Y."/>
            <person name="Kasahara M."/>
            <person name="Hoon S."/>
            <person name="Gangu V."/>
            <person name="Roy S.W."/>
            <person name="Irimia M."/>
            <person name="Korzh V."/>
            <person name="Kondrychyn I."/>
            <person name="Lim Z.W."/>
            <person name="Tay B.H."/>
            <person name="Tohari S."/>
            <person name="Kong K.W."/>
            <person name="Ho S."/>
            <person name="Lorente-Galdos B."/>
            <person name="Quilez J."/>
            <person name="Marques-Bonet T."/>
            <person name="Raney B.J."/>
            <person name="Ingham P.W."/>
            <person name="Tay A."/>
            <person name="Hillier L.W."/>
            <person name="Minx P."/>
            <person name="Boehm T."/>
            <person name="Wilson R.K."/>
            <person name="Brenner S."/>
            <person name="Warren W.C."/>
        </authorList>
    </citation>
    <scope>NUCLEOTIDE SEQUENCE [LARGE SCALE GENOMIC DNA]</scope>
</reference>
<dbReference type="GeneID" id="103175023"/>
<dbReference type="InParanoid" id="A0A4W3K4J5"/>
<dbReference type="PANTHER" id="PTHR12845:SF8">
    <property type="entry name" value="EPHEXIN-1"/>
    <property type="match status" value="1"/>
</dbReference>
<dbReference type="InterPro" id="IPR001452">
    <property type="entry name" value="SH3_domain"/>
</dbReference>
<evidence type="ECO:0000259" key="7">
    <source>
        <dbReference type="PROSITE" id="PS50010"/>
    </source>
</evidence>
<dbReference type="InterPro" id="IPR011993">
    <property type="entry name" value="PH-like_dom_sf"/>
</dbReference>
<dbReference type="SUPFAM" id="SSF48065">
    <property type="entry name" value="DBL homology domain (DH-domain)"/>
    <property type="match status" value="1"/>
</dbReference>
<reference evidence="8" key="5">
    <citation type="submission" date="2025-09" db="UniProtKB">
        <authorList>
            <consortium name="Ensembl"/>
        </authorList>
    </citation>
    <scope>IDENTIFICATION</scope>
</reference>
<evidence type="ECO:0000256" key="1">
    <source>
        <dbReference type="ARBA" id="ARBA00022443"/>
    </source>
</evidence>
<dbReference type="Pfam" id="PF00018">
    <property type="entry name" value="SH3_1"/>
    <property type="match status" value="1"/>
</dbReference>
<feature type="region of interest" description="Disordered" evidence="4">
    <location>
        <begin position="1"/>
        <end position="67"/>
    </location>
</feature>
<feature type="compositionally biased region" description="Low complexity" evidence="4">
    <location>
        <begin position="132"/>
        <end position="145"/>
    </location>
</feature>
<feature type="domain" description="SH3" evidence="5">
    <location>
        <begin position="681"/>
        <end position="742"/>
    </location>
</feature>
<dbReference type="KEGG" id="cmk:103175023"/>
<evidence type="ECO:0008006" key="10">
    <source>
        <dbReference type="Google" id="ProtNLM"/>
    </source>
</evidence>
<organism evidence="8 9">
    <name type="scientific">Callorhinchus milii</name>
    <name type="common">Ghost shark</name>
    <dbReference type="NCBI Taxonomy" id="7868"/>
    <lineage>
        <taxon>Eukaryota</taxon>
        <taxon>Metazoa</taxon>
        <taxon>Chordata</taxon>
        <taxon>Craniata</taxon>
        <taxon>Vertebrata</taxon>
        <taxon>Chondrichthyes</taxon>
        <taxon>Holocephali</taxon>
        <taxon>Chimaeriformes</taxon>
        <taxon>Callorhinchidae</taxon>
        <taxon>Callorhinchus</taxon>
    </lineage>
</organism>
<evidence type="ECO:0000256" key="4">
    <source>
        <dbReference type="SAM" id="MobiDB-lite"/>
    </source>
</evidence>
<dbReference type="GO" id="GO:0005085">
    <property type="term" value="F:guanyl-nucleotide exchange factor activity"/>
    <property type="evidence" value="ECO:0007669"/>
    <property type="project" value="UniProtKB-KW"/>
</dbReference>
<evidence type="ECO:0000256" key="3">
    <source>
        <dbReference type="PROSITE-ProRule" id="PRU00192"/>
    </source>
</evidence>
<dbReference type="InterPro" id="IPR001849">
    <property type="entry name" value="PH_domain"/>
</dbReference>
<dbReference type="AlphaFoldDB" id="A0A4W3K4J5"/>
<reference evidence="9" key="1">
    <citation type="journal article" date="2006" name="Science">
        <title>Ancient noncoding elements conserved in the human genome.</title>
        <authorList>
            <person name="Venkatesh B."/>
            <person name="Kirkness E.F."/>
            <person name="Loh Y.H."/>
            <person name="Halpern A.L."/>
            <person name="Lee A.P."/>
            <person name="Johnson J."/>
            <person name="Dandona N."/>
            <person name="Viswanathan L.D."/>
            <person name="Tay A."/>
            <person name="Venter J.C."/>
            <person name="Strausberg R.L."/>
            <person name="Brenner S."/>
        </authorList>
    </citation>
    <scope>NUCLEOTIDE SEQUENCE [LARGE SCALE GENOMIC DNA]</scope>
</reference>
<dbReference type="OrthoDB" id="27593at2759"/>
<dbReference type="CDD" id="cd00160">
    <property type="entry name" value="RhoGEF"/>
    <property type="match status" value="1"/>
</dbReference>
<dbReference type="InterPro" id="IPR035899">
    <property type="entry name" value="DBL_dom_sf"/>
</dbReference>
<feature type="compositionally biased region" description="Polar residues" evidence="4">
    <location>
        <begin position="1"/>
        <end position="29"/>
    </location>
</feature>
<keyword evidence="9" id="KW-1185">Reference proteome</keyword>
<dbReference type="InterPro" id="IPR047270">
    <property type="entry name" value="PH_ephexin"/>
</dbReference>
<dbReference type="SMART" id="SM00325">
    <property type="entry name" value="RhoGEF"/>
    <property type="match status" value="1"/>
</dbReference>
<dbReference type="InterPro" id="IPR036028">
    <property type="entry name" value="SH3-like_dom_sf"/>
</dbReference>
<keyword evidence="1 3" id="KW-0728">SH3 domain</keyword>
<dbReference type="OMA" id="SQTICHS"/>
<feature type="domain" description="PH" evidence="6">
    <location>
        <begin position="559"/>
        <end position="670"/>
    </location>
</feature>
<evidence type="ECO:0000313" key="9">
    <source>
        <dbReference type="Proteomes" id="UP000314986"/>
    </source>
</evidence>
<proteinExistence type="predicted"/>
<reference evidence="9" key="2">
    <citation type="journal article" date="2007" name="PLoS Biol.">
        <title>Survey sequencing and comparative analysis of the elephant shark (Callorhinchus milii) genome.</title>
        <authorList>
            <person name="Venkatesh B."/>
            <person name="Kirkness E.F."/>
            <person name="Loh Y.H."/>
            <person name="Halpern A.L."/>
            <person name="Lee A.P."/>
            <person name="Johnson J."/>
            <person name="Dandona N."/>
            <person name="Viswanathan L.D."/>
            <person name="Tay A."/>
            <person name="Venter J.C."/>
            <person name="Strausberg R.L."/>
            <person name="Brenner S."/>
        </authorList>
    </citation>
    <scope>NUCLEOTIDE SEQUENCE [LARGE SCALE GENOMIC DNA]</scope>
</reference>
<dbReference type="Pfam" id="PF00621">
    <property type="entry name" value="RhoGEF"/>
    <property type="match status" value="1"/>
</dbReference>
<dbReference type="CTD" id="25791"/>
<evidence type="ECO:0000313" key="8">
    <source>
        <dbReference type="Ensembl" id="ENSCMIP00000038940.1"/>
    </source>
</evidence>
<gene>
    <name evidence="8" type="primary">ngef</name>
</gene>
<evidence type="ECO:0000256" key="2">
    <source>
        <dbReference type="ARBA" id="ARBA00022658"/>
    </source>
</evidence>
<dbReference type="SUPFAM" id="SSF50044">
    <property type="entry name" value="SH3-domain"/>
    <property type="match status" value="1"/>
</dbReference>
<feature type="domain" description="DH" evidence="7">
    <location>
        <begin position="343"/>
        <end position="527"/>
    </location>
</feature>
<feature type="compositionally biased region" description="Polar residues" evidence="4">
    <location>
        <begin position="48"/>
        <end position="65"/>
    </location>
</feature>
<dbReference type="Ensembl" id="ENSCMIT00000039496.1">
    <property type="protein sequence ID" value="ENSCMIP00000038940.1"/>
    <property type="gene ID" value="ENSCMIG00000016262.1"/>
</dbReference>
<feature type="region of interest" description="Disordered" evidence="4">
    <location>
        <begin position="221"/>
        <end position="241"/>
    </location>
</feature>
<evidence type="ECO:0000259" key="5">
    <source>
        <dbReference type="PROSITE" id="PS50002"/>
    </source>
</evidence>
<sequence length="779" mass="90266">MDDAHNANQHSDPNQCDTNDSEQEGNQQIPIRRNSFFYRSMRRKRLRQGQSESAPRKTGISNSIIRNDGTRERAIDVDFDTKTSGPCWKVPHESRLLHQRSSLPNKNVWDRSAMAQNTGLEHWSSGVSVRQASQQGSVQVSGQRVVQKENHSQRQYGGQPANNSAYVLKKATSSLLPPSHVADAGSLASDLGSCSLKEETRRKNPDASIVNFERNSRLYVQDKDSSDGFSPTRSKQNGDSSSIISRFELMNRKSTIQHIELLYQEYCEKSTFQEIQTRRMQDTGEFTNEDKPPKVDTGTITAAAKQPDNLNQRTNGQGMNLWQYTEKVRNSKILSSLSPNEIKLQELMFELCTSEASYYKSLGILISHFMESQKLNSMLSGTDKHHIFSNILEIKAASERFLQSLEQRFEENIVINDVCDIVYEHTNNYFHVYISYVTNQSYQETAYRRAIENNPALSTVMAELEQDPKCKGLLFPSFIILPFQRITRLKLLVQNILKKAKEGSVMELTSIKAHRELEKIIKECNERVKKMRRTEDLISFEKTVTFKVEAVPIITRCRWLLKEGEVEHMSGRRKTRTFRTKKLFTPVYLFLFNDLFLITKKISDKYQVFDHARRGLLRTQDLEDQGQTLANMFTLRILENYREKEIQYMLRAKSVTEKKRWIKVLEPNPRMKYLSPSSLHEDCAQVQCIQRYAARQPDELTLEPADILSVVDSTPDGWIFGERLHDRERGWFPNSMTEDIKNPELRAQNRMECYRVYKAEECHGSKYKDWKKSANRIIH</sequence>
<reference evidence="8" key="4">
    <citation type="submission" date="2025-08" db="UniProtKB">
        <authorList>
            <consortium name="Ensembl"/>
        </authorList>
    </citation>
    <scope>IDENTIFICATION</scope>
</reference>
<accession>A0A4W3K4J5</accession>
<dbReference type="Gene3D" id="1.20.900.10">
    <property type="entry name" value="Dbl homology (DH) domain"/>
    <property type="match status" value="1"/>
</dbReference>
<dbReference type="GeneTree" id="ENSGT01030000234571"/>
<dbReference type="PROSITE" id="PS50002">
    <property type="entry name" value="SH3"/>
    <property type="match status" value="1"/>
</dbReference>
<dbReference type="PROSITE" id="PS50003">
    <property type="entry name" value="PH_DOMAIN"/>
    <property type="match status" value="1"/>
</dbReference>
<dbReference type="CDD" id="cd01221">
    <property type="entry name" value="PH_ephexin"/>
    <property type="match status" value="1"/>
</dbReference>
<dbReference type="InterPro" id="IPR047271">
    <property type="entry name" value="Ephexin-like"/>
</dbReference>
<feature type="compositionally biased region" description="Polar residues" evidence="4">
    <location>
        <begin position="227"/>
        <end position="241"/>
    </location>
</feature>
<keyword evidence="2" id="KW-0344">Guanine-nucleotide releasing factor</keyword>
<dbReference type="FunFam" id="1.20.900.10:FF:000007">
    <property type="entry name" value="rho guanine nucleotide exchange factor 19"/>
    <property type="match status" value="1"/>
</dbReference>
<dbReference type="InterPro" id="IPR000219">
    <property type="entry name" value="DH_dom"/>
</dbReference>
<dbReference type="Proteomes" id="UP000314986">
    <property type="component" value="Unassembled WGS sequence"/>
</dbReference>
<dbReference type="SMART" id="SM00326">
    <property type="entry name" value="SH3"/>
    <property type="match status" value="1"/>
</dbReference>
<name>A0A4W3K4J5_CALMI</name>